<dbReference type="SUPFAM" id="SSF52540">
    <property type="entry name" value="P-loop containing nucleoside triphosphate hydrolases"/>
    <property type="match status" value="1"/>
</dbReference>
<feature type="region of interest" description="Disordered" evidence="3">
    <location>
        <begin position="1"/>
        <end position="32"/>
    </location>
</feature>
<evidence type="ECO:0000313" key="7">
    <source>
        <dbReference type="Proteomes" id="UP000245839"/>
    </source>
</evidence>
<gene>
    <name evidence="5" type="ORF">BCF38_11511</name>
    <name evidence="6" type="ORF">SAMN05421539_11511</name>
</gene>
<protein>
    <submittedName>
        <fullName evidence="6">Chromosome partitioning ATPase, Mrp family, contains Fe-S cluster</fullName>
    </submittedName>
    <submittedName>
        <fullName evidence="5">Mrp family chromosome partitioning ATPase</fullName>
    </submittedName>
</protein>
<evidence type="ECO:0000256" key="3">
    <source>
        <dbReference type="SAM" id="MobiDB-lite"/>
    </source>
</evidence>
<feature type="compositionally biased region" description="Basic and acidic residues" evidence="3">
    <location>
        <begin position="1"/>
        <end position="12"/>
    </location>
</feature>
<dbReference type="GO" id="GO:0004713">
    <property type="term" value="F:protein tyrosine kinase activity"/>
    <property type="evidence" value="ECO:0007669"/>
    <property type="project" value="TreeGrafter"/>
</dbReference>
<reference evidence="5 7" key="2">
    <citation type="submission" date="2018-03" db="EMBL/GenBank/DDBJ databases">
        <title>Genomic Encyclopedia of Archaeal and Bacterial Type Strains, Phase II (KMG-II): from individual species to whole genera.</title>
        <authorList>
            <person name="Goeker M."/>
        </authorList>
    </citation>
    <scope>NUCLEOTIDE SEQUENCE [LARGE SCALE GENOMIC DNA]</scope>
    <source>
        <strain evidence="5 7">DSM 25227</strain>
    </source>
</reference>
<dbReference type="EMBL" id="UETC01000015">
    <property type="protein sequence ID" value="SSA50683.1"/>
    <property type="molecule type" value="Genomic_DNA"/>
</dbReference>
<name>A0A2Y9C8Y2_9RHOB</name>
<dbReference type="EMBL" id="QGDJ01000015">
    <property type="protein sequence ID" value="PWJ12875.1"/>
    <property type="molecule type" value="Genomic_DNA"/>
</dbReference>
<dbReference type="PANTHER" id="PTHR32309:SF13">
    <property type="entry name" value="FERRIC ENTEROBACTIN TRANSPORT PROTEIN FEPE"/>
    <property type="match status" value="1"/>
</dbReference>
<keyword evidence="7" id="KW-1185">Reference proteome</keyword>
<reference evidence="6 8" key="1">
    <citation type="submission" date="2016-10" db="EMBL/GenBank/DDBJ databases">
        <authorList>
            <person name="Cai Z."/>
        </authorList>
    </citation>
    <scope>NUCLEOTIDE SEQUENCE [LARGE SCALE GENOMIC DNA]</scope>
    <source>
        <strain evidence="6 8">DSM 25227</strain>
    </source>
</reference>
<dbReference type="InterPro" id="IPR002586">
    <property type="entry name" value="CobQ/CobB/MinD/ParA_Nub-bd_dom"/>
</dbReference>
<dbReference type="GO" id="GO:0005886">
    <property type="term" value="C:plasma membrane"/>
    <property type="evidence" value="ECO:0007669"/>
    <property type="project" value="TreeGrafter"/>
</dbReference>
<keyword evidence="1" id="KW-0547">Nucleotide-binding</keyword>
<evidence type="ECO:0000259" key="4">
    <source>
        <dbReference type="Pfam" id="PF01656"/>
    </source>
</evidence>
<keyword evidence="2" id="KW-0067">ATP-binding</keyword>
<dbReference type="Pfam" id="PF01656">
    <property type="entry name" value="CbiA"/>
    <property type="match status" value="1"/>
</dbReference>
<dbReference type="InterPro" id="IPR005702">
    <property type="entry name" value="Wzc-like_C"/>
</dbReference>
<evidence type="ECO:0000256" key="1">
    <source>
        <dbReference type="ARBA" id="ARBA00022741"/>
    </source>
</evidence>
<dbReference type="Proteomes" id="UP000251571">
    <property type="component" value="Unassembled WGS sequence"/>
</dbReference>
<dbReference type="AlphaFoldDB" id="A0A2Y9C8Y2"/>
<dbReference type="Gene3D" id="3.40.50.300">
    <property type="entry name" value="P-loop containing nucleotide triphosphate hydrolases"/>
    <property type="match status" value="1"/>
</dbReference>
<dbReference type="InterPro" id="IPR050445">
    <property type="entry name" value="Bact_polysacc_biosynth/exp"/>
</dbReference>
<dbReference type="RefSeq" id="WP_109566049.1">
    <property type="nucleotide sequence ID" value="NZ_QGDJ01000015.1"/>
</dbReference>
<evidence type="ECO:0000313" key="8">
    <source>
        <dbReference type="Proteomes" id="UP000251571"/>
    </source>
</evidence>
<evidence type="ECO:0000256" key="2">
    <source>
        <dbReference type="ARBA" id="ARBA00022840"/>
    </source>
</evidence>
<feature type="domain" description="CobQ/CobB/MinD/ParA nucleotide binding" evidence="4">
    <location>
        <begin position="98"/>
        <end position="256"/>
    </location>
</feature>
<evidence type="ECO:0000313" key="5">
    <source>
        <dbReference type="EMBL" id="PWJ12875.1"/>
    </source>
</evidence>
<evidence type="ECO:0000313" key="6">
    <source>
        <dbReference type="EMBL" id="SSA50683.1"/>
    </source>
</evidence>
<organism evidence="6 8">
    <name type="scientific">Jannaschia seohaensis</name>
    <dbReference type="NCBI Taxonomy" id="475081"/>
    <lineage>
        <taxon>Bacteria</taxon>
        <taxon>Pseudomonadati</taxon>
        <taxon>Pseudomonadota</taxon>
        <taxon>Alphaproteobacteria</taxon>
        <taxon>Rhodobacterales</taxon>
        <taxon>Roseobacteraceae</taxon>
        <taxon>Jannaschia</taxon>
    </lineage>
</organism>
<proteinExistence type="predicted"/>
<sequence>MEKLRDALDKARAVRGGTAPAARPRGPAPLRGRTAATDAAWADLAAFAPDPKLLAKNRVVTLDPGREATPFDILRTKTLLQMRRNGWRRLGITSPGPACGKTTTAANLCLSLARQVELRTILMEMDLRRPALSKLLGRKPEIDIGEMLMGEVPFARQALRVRDNLAISMSARPHRDPARYMLSAETEQTLDAVEAEYRPDLVVFDLPPLLVSDDTRAFIGKVDCVLMVVRAEQSSMAQIDACEREISEHTNVLGMVLSHARFADTEGYYDYDYG</sequence>
<dbReference type="OrthoDB" id="9775724at2"/>
<dbReference type="InterPro" id="IPR027417">
    <property type="entry name" value="P-loop_NTPase"/>
</dbReference>
<accession>A0A2Y9C8Y2</accession>
<dbReference type="CDD" id="cd05387">
    <property type="entry name" value="BY-kinase"/>
    <property type="match status" value="1"/>
</dbReference>
<dbReference type="PANTHER" id="PTHR32309">
    <property type="entry name" value="TYROSINE-PROTEIN KINASE"/>
    <property type="match status" value="1"/>
</dbReference>
<dbReference type="Proteomes" id="UP000245839">
    <property type="component" value="Unassembled WGS sequence"/>
</dbReference>
<feature type="compositionally biased region" description="Low complexity" evidence="3">
    <location>
        <begin position="14"/>
        <end position="32"/>
    </location>
</feature>